<dbReference type="Pfam" id="PF01336">
    <property type="entry name" value="tRNA_anti-codon"/>
    <property type="match status" value="1"/>
</dbReference>
<dbReference type="InterPro" id="IPR036390">
    <property type="entry name" value="WH_DNA-bd_sf"/>
</dbReference>
<feature type="domain" description="Replication protein A C-terminal" evidence="10">
    <location>
        <begin position="164"/>
        <end position="269"/>
    </location>
</feature>
<keyword evidence="5" id="KW-0238">DNA-binding</keyword>
<keyword evidence="6" id="KW-0234">DNA repair</keyword>
<evidence type="ECO:0000259" key="9">
    <source>
        <dbReference type="Pfam" id="PF01336"/>
    </source>
</evidence>
<evidence type="ECO:0000256" key="6">
    <source>
        <dbReference type="ARBA" id="ARBA00023204"/>
    </source>
</evidence>
<dbReference type="Gene3D" id="2.40.50.140">
    <property type="entry name" value="Nucleic acid-binding proteins"/>
    <property type="match status" value="1"/>
</dbReference>
<comment type="caution">
    <text evidence="11">The sequence shown here is derived from an EMBL/GenBank/DDBJ whole genome shotgun (WGS) entry which is preliminary data.</text>
</comment>
<dbReference type="Proteomes" id="UP001190700">
    <property type="component" value="Unassembled WGS sequence"/>
</dbReference>
<dbReference type="InterPro" id="IPR040260">
    <property type="entry name" value="RFA2-like"/>
</dbReference>
<dbReference type="InterPro" id="IPR036388">
    <property type="entry name" value="WH-like_DNA-bd_sf"/>
</dbReference>
<dbReference type="Gene3D" id="1.10.10.10">
    <property type="entry name" value="Winged helix-like DNA-binding domain superfamily/Winged helix DNA-binding domain"/>
    <property type="match status" value="1"/>
</dbReference>
<proteinExistence type="inferred from homology"/>
<feature type="compositionally biased region" description="Gly residues" evidence="8">
    <location>
        <begin position="1"/>
        <end position="17"/>
    </location>
</feature>
<dbReference type="FunFam" id="2.40.50.140:FF:000184">
    <property type="entry name" value="replication protein A 32 kDa subunit A-like"/>
    <property type="match status" value="1"/>
</dbReference>
<dbReference type="GO" id="GO:0005662">
    <property type="term" value="C:DNA replication factor A complex"/>
    <property type="evidence" value="ECO:0007669"/>
    <property type="project" value="TreeGrafter"/>
</dbReference>
<evidence type="ECO:0008006" key="13">
    <source>
        <dbReference type="Google" id="ProtNLM"/>
    </source>
</evidence>
<dbReference type="CDD" id="cd04478">
    <property type="entry name" value="RPA2_DBD_D"/>
    <property type="match status" value="1"/>
</dbReference>
<dbReference type="InterPro" id="IPR014646">
    <property type="entry name" value="Rfa2/RPA32"/>
</dbReference>
<dbReference type="GO" id="GO:0035861">
    <property type="term" value="C:site of double-strand break"/>
    <property type="evidence" value="ECO:0007669"/>
    <property type="project" value="TreeGrafter"/>
</dbReference>
<evidence type="ECO:0000256" key="7">
    <source>
        <dbReference type="ARBA" id="ARBA00023242"/>
    </source>
</evidence>
<evidence type="ECO:0000256" key="3">
    <source>
        <dbReference type="ARBA" id="ARBA00022705"/>
    </source>
</evidence>
<evidence type="ECO:0000313" key="11">
    <source>
        <dbReference type="EMBL" id="KAK3241431.1"/>
    </source>
</evidence>
<dbReference type="GO" id="GO:0000781">
    <property type="term" value="C:chromosome, telomeric region"/>
    <property type="evidence" value="ECO:0007669"/>
    <property type="project" value="TreeGrafter"/>
</dbReference>
<evidence type="ECO:0000256" key="1">
    <source>
        <dbReference type="ARBA" id="ARBA00004123"/>
    </source>
</evidence>
<sequence>MYGGNDGGASQFAGGGFMPSPAGAGGTVVSPTQRKGEKRNESLTPLTVRQLHEGLNGVGLDDTIRVDGEDINNLTLVGKIVGEQESSTSINYKIDDGTGQVDVRYWLEDSDADAPKEFSMGDYVRVFGHLRSFQNQRNIVAFSMRPVKDYNEVTFHFVEVVYVHLHNTKGQGATPGSVKHETPKAPPANYMNSSATADTDMGNTSGLANDCQEAVSKIFNSPQAQQNDQGIPIDQVVQELGRKYSAEQIKNAVEFMVNEGHLYSTIDDQHFKSTAF</sequence>
<evidence type="ECO:0000259" key="10">
    <source>
        <dbReference type="Pfam" id="PF08784"/>
    </source>
</evidence>
<evidence type="ECO:0000256" key="8">
    <source>
        <dbReference type="SAM" id="MobiDB-lite"/>
    </source>
</evidence>
<keyword evidence="3" id="KW-0235">DNA replication</keyword>
<keyword evidence="12" id="KW-1185">Reference proteome</keyword>
<dbReference type="GO" id="GO:0003697">
    <property type="term" value="F:single-stranded DNA binding"/>
    <property type="evidence" value="ECO:0007669"/>
    <property type="project" value="TreeGrafter"/>
</dbReference>
<accession>A0AAE0EUS3</accession>
<dbReference type="FunFam" id="1.10.10.10:FF:000168">
    <property type="entry name" value="Replication protein A 32 kDa subunit"/>
    <property type="match status" value="1"/>
</dbReference>
<protein>
    <recommendedName>
        <fullName evidence="13">Replication protein A C-terminal domain-containing protein</fullName>
    </recommendedName>
</protein>
<dbReference type="InterPro" id="IPR014892">
    <property type="entry name" value="RPA_C"/>
</dbReference>
<evidence type="ECO:0000313" key="12">
    <source>
        <dbReference type="Proteomes" id="UP001190700"/>
    </source>
</evidence>
<organism evidence="11 12">
    <name type="scientific">Cymbomonas tetramitiformis</name>
    <dbReference type="NCBI Taxonomy" id="36881"/>
    <lineage>
        <taxon>Eukaryota</taxon>
        <taxon>Viridiplantae</taxon>
        <taxon>Chlorophyta</taxon>
        <taxon>Pyramimonadophyceae</taxon>
        <taxon>Pyramimonadales</taxon>
        <taxon>Pyramimonadaceae</taxon>
        <taxon>Cymbomonas</taxon>
    </lineage>
</organism>
<feature type="region of interest" description="Disordered" evidence="8">
    <location>
        <begin position="1"/>
        <end position="44"/>
    </location>
</feature>
<dbReference type="GO" id="GO:0000724">
    <property type="term" value="P:double-strand break repair via homologous recombination"/>
    <property type="evidence" value="ECO:0007669"/>
    <property type="project" value="TreeGrafter"/>
</dbReference>
<feature type="domain" description="OB" evidence="9">
    <location>
        <begin position="75"/>
        <end position="146"/>
    </location>
</feature>
<keyword evidence="4" id="KW-0227">DNA damage</keyword>
<evidence type="ECO:0000256" key="5">
    <source>
        <dbReference type="ARBA" id="ARBA00023125"/>
    </source>
</evidence>
<dbReference type="GO" id="GO:0006289">
    <property type="term" value="P:nucleotide-excision repair"/>
    <property type="evidence" value="ECO:0007669"/>
    <property type="project" value="TreeGrafter"/>
</dbReference>
<comment type="subcellular location">
    <subcellularLocation>
        <location evidence="1">Nucleus</location>
    </subcellularLocation>
</comment>
<name>A0AAE0EUS3_9CHLO</name>
<dbReference type="InterPro" id="IPR004365">
    <property type="entry name" value="NA-bd_OB_tRNA"/>
</dbReference>
<evidence type="ECO:0000256" key="2">
    <source>
        <dbReference type="ARBA" id="ARBA00007815"/>
    </source>
</evidence>
<dbReference type="GO" id="GO:0006260">
    <property type="term" value="P:DNA replication"/>
    <property type="evidence" value="ECO:0007669"/>
    <property type="project" value="UniProtKB-KW"/>
</dbReference>
<dbReference type="InterPro" id="IPR012340">
    <property type="entry name" value="NA-bd_OB-fold"/>
</dbReference>
<comment type="similarity">
    <text evidence="2">Belongs to the replication factor A protein 2 family.</text>
</comment>
<dbReference type="PANTHER" id="PTHR13989:SF16">
    <property type="entry name" value="REPLICATION PROTEIN A2"/>
    <property type="match status" value="1"/>
</dbReference>
<evidence type="ECO:0000256" key="4">
    <source>
        <dbReference type="ARBA" id="ARBA00022763"/>
    </source>
</evidence>
<dbReference type="EMBL" id="LGRX02033393">
    <property type="protein sequence ID" value="KAK3241431.1"/>
    <property type="molecule type" value="Genomic_DNA"/>
</dbReference>
<keyword evidence="7" id="KW-0539">Nucleus</keyword>
<dbReference type="PANTHER" id="PTHR13989">
    <property type="entry name" value="REPLICATION PROTEIN A-RELATED"/>
    <property type="match status" value="1"/>
</dbReference>
<dbReference type="AlphaFoldDB" id="A0AAE0EUS3"/>
<dbReference type="SUPFAM" id="SSF50249">
    <property type="entry name" value="Nucleic acid-binding proteins"/>
    <property type="match status" value="1"/>
</dbReference>
<reference evidence="11 12" key="1">
    <citation type="journal article" date="2015" name="Genome Biol. Evol.">
        <title>Comparative Genomics of a Bacterivorous Green Alga Reveals Evolutionary Causalities and Consequences of Phago-Mixotrophic Mode of Nutrition.</title>
        <authorList>
            <person name="Burns J.A."/>
            <person name="Paasch A."/>
            <person name="Narechania A."/>
            <person name="Kim E."/>
        </authorList>
    </citation>
    <scope>NUCLEOTIDE SEQUENCE [LARGE SCALE GENOMIC DNA]</scope>
    <source>
        <strain evidence="11 12">PLY_AMNH</strain>
    </source>
</reference>
<dbReference type="Pfam" id="PF08784">
    <property type="entry name" value="RPA_C"/>
    <property type="match status" value="1"/>
</dbReference>
<dbReference type="SUPFAM" id="SSF46785">
    <property type="entry name" value="Winged helix' DNA-binding domain"/>
    <property type="match status" value="1"/>
</dbReference>
<gene>
    <name evidence="11" type="ORF">CYMTET_48805</name>
</gene>
<dbReference type="PIRSF" id="PIRSF036949">
    <property type="entry name" value="RPA32"/>
    <property type="match status" value="1"/>
</dbReference>